<evidence type="ECO:0008006" key="3">
    <source>
        <dbReference type="Google" id="ProtNLM"/>
    </source>
</evidence>
<dbReference type="InterPro" id="IPR007216">
    <property type="entry name" value="CNOT9"/>
</dbReference>
<dbReference type="Gene3D" id="1.25.10.10">
    <property type="entry name" value="Leucine-rich Repeat Variant"/>
    <property type="match status" value="1"/>
</dbReference>
<dbReference type="AlphaFoldDB" id="A0A087GMP5"/>
<dbReference type="GO" id="GO:0006402">
    <property type="term" value="P:mRNA catabolic process"/>
    <property type="evidence" value="ECO:0007669"/>
    <property type="project" value="InterPro"/>
</dbReference>
<dbReference type="Proteomes" id="UP000029120">
    <property type="component" value="Chromosome 6"/>
</dbReference>
<dbReference type="Gramene" id="KFK31147">
    <property type="protein sequence ID" value="KFK31147"/>
    <property type="gene ID" value="AALP_AA6G074800"/>
</dbReference>
<keyword evidence="2" id="KW-1185">Reference proteome</keyword>
<accession>A0A087GMP5</accession>
<dbReference type="PANTHER" id="PTHR12262">
    <property type="entry name" value="CCR4-NOT TRANSCRIPTION COMPLEX SUBUNIT 9"/>
    <property type="match status" value="1"/>
</dbReference>
<dbReference type="InterPro" id="IPR011989">
    <property type="entry name" value="ARM-like"/>
</dbReference>
<sequence>MELNLPDSLYEDYSQLTPTWSSSGASSSSTPVMITTALPPPPPNVDMIFRWIIDLHDPRHFVSGFALQNLADHLINKNDIEILPLLLWDSPGVVSMLLGEVVRAYRYIRFPVFSLHQMSMRVYNVLLLFQCIAHHPETKTRFLRAKMPHYFYPLMDIGYPDKPFEMLRLGALGVIAHLLKAVHPVDADVVRFLMDTSALGHCTTAVEVGTSESKILAVFILHKIMSTNEGLQYCCVLVDRFLAIDDLLKLVLVYLSTMNRPSLTLFNLVAACYARLSQKSRALVSLRRYPPVMLLDGPFASLLAEDPSTDNFRRQLIENLENKEI</sequence>
<dbReference type="eggNOG" id="KOG3036">
    <property type="taxonomic scope" value="Eukaryota"/>
</dbReference>
<reference evidence="2" key="1">
    <citation type="journal article" date="2015" name="Nat. Plants">
        <title>Genome expansion of Arabis alpina linked with retrotransposition and reduced symmetric DNA methylation.</title>
        <authorList>
            <person name="Willing E.M."/>
            <person name="Rawat V."/>
            <person name="Mandakova T."/>
            <person name="Maumus F."/>
            <person name="James G.V."/>
            <person name="Nordstroem K.J."/>
            <person name="Becker C."/>
            <person name="Warthmann N."/>
            <person name="Chica C."/>
            <person name="Szarzynska B."/>
            <person name="Zytnicki M."/>
            <person name="Albani M.C."/>
            <person name="Kiefer C."/>
            <person name="Bergonzi S."/>
            <person name="Castaings L."/>
            <person name="Mateos J.L."/>
            <person name="Berns M.C."/>
            <person name="Bujdoso N."/>
            <person name="Piofczyk T."/>
            <person name="de Lorenzo L."/>
            <person name="Barrero-Sicilia C."/>
            <person name="Mateos I."/>
            <person name="Piednoel M."/>
            <person name="Hagmann J."/>
            <person name="Chen-Min-Tao R."/>
            <person name="Iglesias-Fernandez R."/>
            <person name="Schuster S.C."/>
            <person name="Alonso-Blanco C."/>
            <person name="Roudier F."/>
            <person name="Carbonero P."/>
            <person name="Paz-Ares J."/>
            <person name="Davis S.J."/>
            <person name="Pecinka A."/>
            <person name="Quesneville H."/>
            <person name="Colot V."/>
            <person name="Lysak M.A."/>
            <person name="Weigel D."/>
            <person name="Coupland G."/>
            <person name="Schneeberger K."/>
        </authorList>
    </citation>
    <scope>NUCLEOTIDE SEQUENCE [LARGE SCALE GENOMIC DNA]</scope>
    <source>
        <strain evidence="2">cv. Pajares</strain>
    </source>
</reference>
<name>A0A087GMP5_ARAAL</name>
<evidence type="ECO:0000313" key="2">
    <source>
        <dbReference type="Proteomes" id="UP000029120"/>
    </source>
</evidence>
<dbReference type="GO" id="GO:0030014">
    <property type="term" value="C:CCR4-NOT complex"/>
    <property type="evidence" value="ECO:0007669"/>
    <property type="project" value="InterPro"/>
</dbReference>
<proteinExistence type="predicted"/>
<dbReference type="Pfam" id="PF04078">
    <property type="entry name" value="Rcd1"/>
    <property type="match status" value="1"/>
</dbReference>
<gene>
    <name evidence="1" type="ordered locus">AALP_Aa6g074800</name>
</gene>
<dbReference type="EMBL" id="CM002874">
    <property type="protein sequence ID" value="KFK31147.1"/>
    <property type="molecule type" value="Genomic_DNA"/>
</dbReference>
<protein>
    <recommendedName>
        <fullName evidence="3">Cell differentiation protein rcd1</fullName>
    </recommendedName>
</protein>
<dbReference type="OrthoDB" id="1065000at2759"/>
<organism evidence="1 2">
    <name type="scientific">Arabis alpina</name>
    <name type="common">Alpine rock-cress</name>
    <dbReference type="NCBI Taxonomy" id="50452"/>
    <lineage>
        <taxon>Eukaryota</taxon>
        <taxon>Viridiplantae</taxon>
        <taxon>Streptophyta</taxon>
        <taxon>Embryophyta</taxon>
        <taxon>Tracheophyta</taxon>
        <taxon>Spermatophyta</taxon>
        <taxon>Magnoliopsida</taxon>
        <taxon>eudicotyledons</taxon>
        <taxon>Gunneridae</taxon>
        <taxon>Pentapetalae</taxon>
        <taxon>rosids</taxon>
        <taxon>malvids</taxon>
        <taxon>Brassicales</taxon>
        <taxon>Brassicaceae</taxon>
        <taxon>Arabideae</taxon>
        <taxon>Arabis</taxon>
    </lineage>
</organism>
<evidence type="ECO:0000313" key="1">
    <source>
        <dbReference type="EMBL" id="KFK31147.1"/>
    </source>
</evidence>